<feature type="signal peptide" evidence="4">
    <location>
        <begin position="1"/>
        <end position="16"/>
    </location>
</feature>
<keyword evidence="2 3" id="KW-1015">Disulfide bond</keyword>
<name>A0A6J8AB06_MYTCO</name>
<sequence length="284" mass="31671">MIFLVLLSSIVVVGQCCEPIREPLCQMGIPYNSTVFPNLAGHLFQGGAAVGLQRIKPLIEKKCSPNIREFLCRVYMPECSSSGKPVLPSWQMCQEANEGCASMMSSLGFSWASSLNCSKFEAGTIDRIKEIVNDKSAFWFGTGVKSLCSKERPTFACKMNRFPRQSDSIISRFGGSIDISGVDRLMKIQNTYENCTVNSCNNDFSLPGGSLEVDPLSPTVNHAWQLRNLPTMKWTAKPSDYFTLVLYDIGFTYLHALYVNIPGSNITKADVSWFHLYFYHCSLS</sequence>
<dbReference type="InterPro" id="IPR036610">
    <property type="entry name" value="PEBP-like_sf"/>
</dbReference>
<evidence type="ECO:0000259" key="5">
    <source>
        <dbReference type="PROSITE" id="PS50038"/>
    </source>
</evidence>
<evidence type="ECO:0000256" key="1">
    <source>
        <dbReference type="ARBA" id="ARBA00022473"/>
    </source>
</evidence>
<accession>A0A6J8AB06</accession>
<dbReference type="SMART" id="SM00063">
    <property type="entry name" value="FRI"/>
    <property type="match status" value="1"/>
</dbReference>
<keyword evidence="1" id="KW-0217">Developmental protein</keyword>
<dbReference type="Gene3D" id="1.10.2000.10">
    <property type="entry name" value="Frizzled cysteine-rich domain"/>
    <property type="match status" value="1"/>
</dbReference>
<dbReference type="PROSITE" id="PS50038">
    <property type="entry name" value="FZ"/>
    <property type="match status" value="1"/>
</dbReference>
<evidence type="ECO:0000256" key="3">
    <source>
        <dbReference type="PROSITE-ProRule" id="PRU00090"/>
    </source>
</evidence>
<evidence type="ECO:0000256" key="2">
    <source>
        <dbReference type="ARBA" id="ARBA00023157"/>
    </source>
</evidence>
<dbReference type="GO" id="GO:0017147">
    <property type="term" value="F:Wnt-protein binding"/>
    <property type="evidence" value="ECO:0007669"/>
    <property type="project" value="TreeGrafter"/>
</dbReference>
<keyword evidence="4" id="KW-0732">Signal</keyword>
<dbReference type="Proteomes" id="UP000507470">
    <property type="component" value="Unassembled WGS sequence"/>
</dbReference>
<dbReference type="PANTHER" id="PTHR11309">
    <property type="entry name" value="FRIZZLED"/>
    <property type="match status" value="1"/>
</dbReference>
<dbReference type="SUPFAM" id="SSF63501">
    <property type="entry name" value="Frizzled cysteine-rich domain"/>
    <property type="match status" value="1"/>
</dbReference>
<gene>
    <name evidence="6" type="ORF">MCOR_5569</name>
</gene>
<evidence type="ECO:0000313" key="6">
    <source>
        <dbReference type="EMBL" id="CAC5364569.1"/>
    </source>
</evidence>
<dbReference type="EMBL" id="CACVKT020001009">
    <property type="protein sequence ID" value="CAC5364569.1"/>
    <property type="molecule type" value="Genomic_DNA"/>
</dbReference>
<dbReference type="SUPFAM" id="SSF49777">
    <property type="entry name" value="PEBP-like"/>
    <property type="match status" value="1"/>
</dbReference>
<dbReference type="AlphaFoldDB" id="A0A6J8AB06"/>
<dbReference type="Pfam" id="PF01392">
    <property type="entry name" value="Fz"/>
    <property type="match status" value="1"/>
</dbReference>
<dbReference type="OrthoDB" id="10053709at2759"/>
<feature type="domain" description="FZ" evidence="5">
    <location>
        <begin position="17"/>
        <end position="151"/>
    </location>
</feature>
<dbReference type="InterPro" id="IPR020067">
    <property type="entry name" value="Frizzled_dom"/>
</dbReference>
<dbReference type="GO" id="GO:0005886">
    <property type="term" value="C:plasma membrane"/>
    <property type="evidence" value="ECO:0007669"/>
    <property type="project" value="TreeGrafter"/>
</dbReference>
<organism evidence="6 7">
    <name type="scientific">Mytilus coruscus</name>
    <name type="common">Sea mussel</name>
    <dbReference type="NCBI Taxonomy" id="42192"/>
    <lineage>
        <taxon>Eukaryota</taxon>
        <taxon>Metazoa</taxon>
        <taxon>Spiralia</taxon>
        <taxon>Lophotrochozoa</taxon>
        <taxon>Mollusca</taxon>
        <taxon>Bivalvia</taxon>
        <taxon>Autobranchia</taxon>
        <taxon>Pteriomorphia</taxon>
        <taxon>Mytilida</taxon>
        <taxon>Mytiloidea</taxon>
        <taxon>Mytilidae</taxon>
        <taxon>Mytilinae</taxon>
        <taxon>Mytilus</taxon>
    </lineage>
</organism>
<dbReference type="GO" id="GO:0042813">
    <property type="term" value="F:Wnt receptor activity"/>
    <property type="evidence" value="ECO:0007669"/>
    <property type="project" value="TreeGrafter"/>
</dbReference>
<proteinExistence type="predicted"/>
<dbReference type="InterPro" id="IPR015526">
    <property type="entry name" value="Frizzled/SFRP"/>
</dbReference>
<protein>
    <recommendedName>
        <fullName evidence="5">FZ domain-containing protein</fullName>
    </recommendedName>
</protein>
<dbReference type="InterPro" id="IPR036790">
    <property type="entry name" value="Frizzled_dom_sf"/>
</dbReference>
<evidence type="ECO:0000313" key="7">
    <source>
        <dbReference type="Proteomes" id="UP000507470"/>
    </source>
</evidence>
<reference evidence="6 7" key="1">
    <citation type="submission" date="2020-06" db="EMBL/GenBank/DDBJ databases">
        <authorList>
            <person name="Li R."/>
            <person name="Bekaert M."/>
        </authorList>
    </citation>
    <scope>NUCLEOTIDE SEQUENCE [LARGE SCALE GENOMIC DNA]</scope>
    <source>
        <strain evidence="7">wild</strain>
    </source>
</reference>
<dbReference type="GO" id="GO:0060070">
    <property type="term" value="P:canonical Wnt signaling pathway"/>
    <property type="evidence" value="ECO:0007669"/>
    <property type="project" value="TreeGrafter"/>
</dbReference>
<comment type="caution">
    <text evidence="3">Lacks conserved residue(s) required for the propagation of feature annotation.</text>
</comment>
<feature type="disulfide bond" evidence="3">
    <location>
        <begin position="93"/>
        <end position="117"/>
    </location>
</feature>
<dbReference type="GO" id="GO:0035567">
    <property type="term" value="P:non-canonical Wnt signaling pathway"/>
    <property type="evidence" value="ECO:0007669"/>
    <property type="project" value="TreeGrafter"/>
</dbReference>
<feature type="chain" id="PRO_5027068129" description="FZ domain-containing protein" evidence="4">
    <location>
        <begin position="17"/>
        <end position="284"/>
    </location>
</feature>
<evidence type="ECO:0000256" key="4">
    <source>
        <dbReference type="SAM" id="SignalP"/>
    </source>
</evidence>
<keyword evidence="7" id="KW-1185">Reference proteome</keyword>